<dbReference type="AlphaFoldDB" id="A0AAD9AQB1"/>
<gene>
    <name evidence="2" type="ORF">CCHR01_06097</name>
</gene>
<dbReference type="Proteomes" id="UP001243330">
    <property type="component" value="Unassembled WGS sequence"/>
</dbReference>
<sequence length="171" mass="19214">MAGPNQRKRKRDRQRRLQQQQIIDDSNKSGSKNDSKKEGGEYKQDRYGKDDDDIAGHSSKRLKSQHPNDHDSSQISFTTSPASDAPATKAVKNWTPITTNPAGAEINAKDYWLYRQLGHQTGSLDLRSIQHQTPDRTSISSTAGFEVVTSYNWLNKNTIMVPGQHLTSHLP</sequence>
<proteinExistence type="predicted"/>
<feature type="region of interest" description="Disordered" evidence="1">
    <location>
        <begin position="1"/>
        <end position="98"/>
    </location>
</feature>
<evidence type="ECO:0000313" key="2">
    <source>
        <dbReference type="EMBL" id="KAK1851257.1"/>
    </source>
</evidence>
<feature type="compositionally biased region" description="Polar residues" evidence="1">
    <location>
        <begin position="73"/>
        <end position="82"/>
    </location>
</feature>
<feature type="compositionally biased region" description="Basic and acidic residues" evidence="1">
    <location>
        <begin position="25"/>
        <end position="49"/>
    </location>
</feature>
<protein>
    <submittedName>
        <fullName evidence="2">Geranylgeranyl pyrophosphate synthetase</fullName>
    </submittedName>
</protein>
<feature type="compositionally biased region" description="Basic residues" evidence="1">
    <location>
        <begin position="1"/>
        <end position="16"/>
    </location>
</feature>
<reference evidence="2" key="1">
    <citation type="submission" date="2023-01" db="EMBL/GenBank/DDBJ databases">
        <title>Colletotrichum chrysophilum M932 genome sequence.</title>
        <authorList>
            <person name="Baroncelli R."/>
        </authorList>
    </citation>
    <scope>NUCLEOTIDE SEQUENCE</scope>
    <source>
        <strain evidence="2">M932</strain>
    </source>
</reference>
<keyword evidence="3" id="KW-1185">Reference proteome</keyword>
<comment type="caution">
    <text evidence="2">The sequence shown here is derived from an EMBL/GenBank/DDBJ whole genome shotgun (WGS) entry which is preliminary data.</text>
</comment>
<dbReference type="EMBL" id="JAQOWY010000100">
    <property type="protein sequence ID" value="KAK1851257.1"/>
    <property type="molecule type" value="Genomic_DNA"/>
</dbReference>
<organism evidence="2 3">
    <name type="scientific">Colletotrichum chrysophilum</name>
    <dbReference type="NCBI Taxonomy" id="1836956"/>
    <lineage>
        <taxon>Eukaryota</taxon>
        <taxon>Fungi</taxon>
        <taxon>Dikarya</taxon>
        <taxon>Ascomycota</taxon>
        <taxon>Pezizomycotina</taxon>
        <taxon>Sordariomycetes</taxon>
        <taxon>Hypocreomycetidae</taxon>
        <taxon>Glomerellales</taxon>
        <taxon>Glomerellaceae</taxon>
        <taxon>Colletotrichum</taxon>
        <taxon>Colletotrichum gloeosporioides species complex</taxon>
    </lineage>
</organism>
<evidence type="ECO:0000256" key="1">
    <source>
        <dbReference type="SAM" id="MobiDB-lite"/>
    </source>
</evidence>
<accession>A0AAD9AQB1</accession>
<evidence type="ECO:0000313" key="3">
    <source>
        <dbReference type="Proteomes" id="UP001243330"/>
    </source>
</evidence>
<name>A0AAD9AQB1_9PEZI</name>